<evidence type="ECO:0000313" key="2">
    <source>
        <dbReference type="EMBL" id="QEF99484.1"/>
    </source>
</evidence>
<evidence type="ECO:0000313" key="3">
    <source>
        <dbReference type="Proteomes" id="UP000321353"/>
    </source>
</evidence>
<dbReference type="KEGG" id="smam:Mal15_35490"/>
<organism evidence="2 3">
    <name type="scientific">Stieleria maiorica</name>
    <dbReference type="NCBI Taxonomy" id="2795974"/>
    <lineage>
        <taxon>Bacteria</taxon>
        <taxon>Pseudomonadati</taxon>
        <taxon>Planctomycetota</taxon>
        <taxon>Planctomycetia</taxon>
        <taxon>Pirellulales</taxon>
        <taxon>Pirellulaceae</taxon>
        <taxon>Stieleria</taxon>
    </lineage>
</organism>
<name>A0A5B9MIK2_9BACT</name>
<keyword evidence="1" id="KW-0812">Transmembrane</keyword>
<feature type="transmembrane region" description="Helical" evidence="1">
    <location>
        <begin position="12"/>
        <end position="31"/>
    </location>
</feature>
<dbReference type="AlphaFoldDB" id="A0A5B9MIK2"/>
<gene>
    <name evidence="2" type="ORF">Mal15_35490</name>
</gene>
<reference evidence="2 3" key="1">
    <citation type="submission" date="2019-02" db="EMBL/GenBank/DDBJ databases">
        <title>Planctomycetal bacteria perform biofilm scaping via a novel small molecule.</title>
        <authorList>
            <person name="Jeske O."/>
            <person name="Boedeker C."/>
            <person name="Wiegand S."/>
            <person name="Breitling P."/>
            <person name="Kallscheuer N."/>
            <person name="Jogler M."/>
            <person name="Rohde M."/>
            <person name="Petersen J."/>
            <person name="Medema M.H."/>
            <person name="Surup F."/>
            <person name="Jogler C."/>
        </authorList>
    </citation>
    <scope>NUCLEOTIDE SEQUENCE [LARGE SCALE GENOMIC DNA]</scope>
    <source>
        <strain evidence="2 3">Mal15</strain>
    </source>
</reference>
<keyword evidence="3" id="KW-1185">Reference proteome</keyword>
<sequence length="421" mass="47701">MKELETRLVRWALFALPIIVPIAFVIAGRYWRTLLFLQPPVEWSTMFSRPAAWAGGVIAACAVLAWWLSLRISHIGSRRGQWFAVAVAVVAVVCVTDRLADVSRARFVLEEAVKSRAPHLDFVRNIAFKQQTLRAPLPANVADRQRIFLVGSSQINLGIDAAQLRAKTSADEVVGVCMPGMVPLQYLAVADPLVRQRPSVVICWVSEFDFFRETTVPTVRLRWLMDRTSLLRIASTLSLRHQFVQRAQLADLALASLSTLWQQRSLFQMVAFRFWWDWDAEGHTISEDEATVGGQLVDQEQGLRNIRRNIRRTPLVDSNFDAFAKFSALVVQSGGRLIVLEGESHPDAMAAYPPEFRSETRRRLGQMAETIGFEYRTEGMRPSFGPDDWRDAVHLNQFGRERLTESVSELIRRPSPAESKE</sequence>
<keyword evidence="1" id="KW-1133">Transmembrane helix</keyword>
<accession>A0A5B9MIK2</accession>
<keyword evidence="1" id="KW-0472">Membrane</keyword>
<dbReference type="Proteomes" id="UP000321353">
    <property type="component" value="Chromosome"/>
</dbReference>
<evidence type="ECO:0000256" key="1">
    <source>
        <dbReference type="SAM" id="Phobius"/>
    </source>
</evidence>
<protein>
    <submittedName>
        <fullName evidence="2">Uncharacterized protein</fullName>
    </submittedName>
</protein>
<proteinExistence type="predicted"/>
<feature type="transmembrane region" description="Helical" evidence="1">
    <location>
        <begin position="51"/>
        <end position="70"/>
    </location>
</feature>
<dbReference type="EMBL" id="CP036264">
    <property type="protein sequence ID" value="QEF99484.1"/>
    <property type="molecule type" value="Genomic_DNA"/>
</dbReference>
<feature type="transmembrane region" description="Helical" evidence="1">
    <location>
        <begin position="82"/>
        <end position="100"/>
    </location>
</feature>